<evidence type="ECO:0000256" key="1">
    <source>
        <dbReference type="SAM" id="MobiDB-lite"/>
    </source>
</evidence>
<proteinExistence type="predicted"/>
<accession>A0AAW1SA62</accession>
<feature type="compositionally biased region" description="Polar residues" evidence="1">
    <location>
        <begin position="122"/>
        <end position="142"/>
    </location>
</feature>
<protein>
    <recommendedName>
        <fullName evidence="4">BZIP domain-containing protein</fullName>
    </recommendedName>
</protein>
<dbReference type="AlphaFoldDB" id="A0AAW1SA62"/>
<dbReference type="EMBL" id="JALJOS010000002">
    <property type="protein sequence ID" value="KAK9843330.1"/>
    <property type="molecule type" value="Genomic_DNA"/>
</dbReference>
<evidence type="ECO:0000313" key="3">
    <source>
        <dbReference type="Proteomes" id="UP001438707"/>
    </source>
</evidence>
<dbReference type="Proteomes" id="UP001438707">
    <property type="component" value="Unassembled WGS sequence"/>
</dbReference>
<feature type="compositionally biased region" description="Basic and acidic residues" evidence="1">
    <location>
        <begin position="143"/>
        <end position="168"/>
    </location>
</feature>
<organism evidence="2 3">
    <name type="scientific">Apatococcus lobatus</name>
    <dbReference type="NCBI Taxonomy" id="904363"/>
    <lineage>
        <taxon>Eukaryota</taxon>
        <taxon>Viridiplantae</taxon>
        <taxon>Chlorophyta</taxon>
        <taxon>core chlorophytes</taxon>
        <taxon>Trebouxiophyceae</taxon>
        <taxon>Chlorellales</taxon>
        <taxon>Chlorellaceae</taxon>
        <taxon>Apatococcus</taxon>
    </lineage>
</organism>
<keyword evidence="3" id="KW-1185">Reference proteome</keyword>
<gene>
    <name evidence="2" type="ORF">WJX74_010455</name>
</gene>
<evidence type="ECO:0008006" key="4">
    <source>
        <dbReference type="Google" id="ProtNLM"/>
    </source>
</evidence>
<comment type="caution">
    <text evidence="2">The sequence shown here is derived from an EMBL/GenBank/DDBJ whole genome shotgun (WGS) entry which is preliminary data.</text>
</comment>
<reference evidence="2 3" key="1">
    <citation type="journal article" date="2024" name="Nat. Commun.">
        <title>Phylogenomics reveals the evolutionary origins of lichenization in chlorophyte algae.</title>
        <authorList>
            <person name="Puginier C."/>
            <person name="Libourel C."/>
            <person name="Otte J."/>
            <person name="Skaloud P."/>
            <person name="Haon M."/>
            <person name="Grisel S."/>
            <person name="Petersen M."/>
            <person name="Berrin J.G."/>
            <person name="Delaux P.M."/>
            <person name="Dal Grande F."/>
            <person name="Keller J."/>
        </authorList>
    </citation>
    <scope>NUCLEOTIDE SEQUENCE [LARGE SCALE GENOMIC DNA]</scope>
    <source>
        <strain evidence="2 3">SAG 2145</strain>
    </source>
</reference>
<feature type="region of interest" description="Disordered" evidence="1">
    <location>
        <begin position="105"/>
        <end position="184"/>
    </location>
</feature>
<feature type="compositionally biased region" description="Basic residues" evidence="1">
    <location>
        <begin position="169"/>
        <end position="178"/>
    </location>
</feature>
<name>A0AAW1SA62_9CHLO</name>
<evidence type="ECO:0000313" key="2">
    <source>
        <dbReference type="EMBL" id="KAK9843330.1"/>
    </source>
</evidence>
<sequence>MMSHLCIQPCSSDLFPCESLQPSQLPAALLSPYAAEGTLVAETERPGSSGVAGEDCFFLPEPVPLDCVGDYETLPSFEANPAPLAQPASCSWDSADLQAMLASQFPEEQPQVKSEGRFEAVCSTSHSRQPGTRSPQTDASSQAEKEDQPENKEDRLESIRRTNREAQKRWRQRNKGRVKLQQQQIQTQQQELSEAKQEARQAKAELQAALQALDSLKMTHVSGYIQDAKNSRRMGQNYLQPERVLRTLGDQVRCKVDNLDRLRSSPLAGAQDVFDLADDITSMLHSTGTTPPMVTAVDGKPIMQTVWPEGCSGNYWQWSNVAQQYSEMWSEKDFQSGSTSLSISGQTQQISISSIVNAPFEEFMAVKDRYIKNITSLLETAGQAPNSPAGLRGQQLCREAVVFTFYACFLSPKRLCRASAFDYATREQSTKDDPSVWATVMEGVAPTCEQYQGMQRLHDVFQARLGSLQKARAKLSSQVAMLASSQRLGHMDYSRIFASIQTLNHTVALEQKLRHECTMLMCSNFTAYQVAMAMVIAYPRFLDPLAILESYMRYEPSSIRTT</sequence>